<keyword evidence="3" id="KW-1185">Reference proteome</keyword>
<evidence type="ECO:0000256" key="1">
    <source>
        <dbReference type="SAM" id="Phobius"/>
    </source>
</evidence>
<name>K4F969_9CAUD</name>
<keyword evidence="1" id="KW-1133">Transmembrane helix</keyword>
<keyword evidence="1" id="KW-0472">Membrane</keyword>
<organism evidence="2 3">
    <name type="scientific">Cronobacter phage vB_CsaM_GAP31</name>
    <dbReference type="NCBI Taxonomy" id="1141135"/>
    <lineage>
        <taxon>Viruses</taxon>
        <taxon>Duplodnaviria</taxon>
        <taxon>Heunggongvirae</taxon>
        <taxon>Uroviricota</taxon>
        <taxon>Caudoviricetes</taxon>
        <taxon>Vequintavirinae</taxon>
        <taxon>Seunavirus</taxon>
        <taxon>Seunavirus GAP31</taxon>
    </lineage>
</organism>
<dbReference type="OrthoDB" id="39692at10239"/>
<sequence length="55" mass="5831">MQTATLIAFALNLVAAVINTSLGIKGKSSFNAYLAMFNWFLTGAFLTALAQEAGF</sequence>
<proteinExistence type="predicted"/>
<dbReference type="Proteomes" id="UP000000458">
    <property type="component" value="Segment"/>
</dbReference>
<evidence type="ECO:0000313" key="2">
    <source>
        <dbReference type="EMBL" id="AFC21270.1"/>
    </source>
</evidence>
<dbReference type="RefSeq" id="YP_006986925.1">
    <property type="nucleotide sequence ID" value="NC_019400.1"/>
</dbReference>
<keyword evidence="1" id="KW-0812">Transmembrane</keyword>
<dbReference type="KEGG" id="vg:13993703"/>
<dbReference type="GeneID" id="13993703"/>
<accession>K4F969</accession>
<protein>
    <submittedName>
        <fullName evidence="2">Uncharacterized protein</fullName>
    </submittedName>
</protein>
<reference evidence="2 3" key="1">
    <citation type="journal article" date="2012" name="J. Virol.">
        <title>Genome Sequence of Cronobacter sakazakii Myovirus vB_CsaM_GAP31.</title>
        <authorList>
            <person name="Abbasifar R."/>
            <person name="Kropinski A.M."/>
            <person name="Sabour P.M."/>
            <person name="Ackermann H.W."/>
            <person name="Alanis Villa A."/>
            <person name="Abbasifar A."/>
            <person name="Griffiths M.W."/>
        </authorList>
    </citation>
    <scope>NUCLEOTIDE SEQUENCE [LARGE SCALE GENOMIC DNA]</scope>
</reference>
<gene>
    <name evidence="2" type="ORF">GAP31_091</name>
</gene>
<dbReference type="EMBL" id="JN882284">
    <property type="protein sequence ID" value="AFC21270.1"/>
    <property type="molecule type" value="Genomic_DNA"/>
</dbReference>
<evidence type="ECO:0000313" key="3">
    <source>
        <dbReference type="Proteomes" id="UP000000458"/>
    </source>
</evidence>
<feature type="transmembrane region" description="Helical" evidence="1">
    <location>
        <begin position="32"/>
        <end position="50"/>
    </location>
</feature>